<reference evidence="2" key="1">
    <citation type="submission" date="2016-10" db="EMBL/GenBank/DDBJ databases">
        <authorList>
            <person name="Varghese N."/>
            <person name="Submissions S."/>
        </authorList>
    </citation>
    <scope>NUCLEOTIDE SEQUENCE [LARGE SCALE GENOMIC DNA]</scope>
    <source>
        <strain evidence="2">CGMCC 4.3568</strain>
    </source>
</reference>
<protein>
    <submittedName>
        <fullName evidence="1">Uncharacterized protein</fullName>
    </submittedName>
</protein>
<proteinExistence type="predicted"/>
<accession>A0A1I1CNN0</accession>
<dbReference type="Proteomes" id="UP000243799">
    <property type="component" value="Unassembled WGS sequence"/>
</dbReference>
<dbReference type="STRING" id="490629.SAMN05216266_14214"/>
<dbReference type="RefSeq" id="WP_091679880.1">
    <property type="nucleotide sequence ID" value="NZ_FOKG01000042.1"/>
</dbReference>
<sequence>MPSGCRTTSRCRRRRGGAGRWRHLRPVNDAAQGIGAAIAIAGSLLASSYRTHLGATTATLPTQVRGGATDSLSKAVHRTVIATIPLTLWAPAYHSHIA</sequence>
<name>A0A1I1CNN0_9PSEU</name>
<keyword evidence="2" id="KW-1185">Reference proteome</keyword>
<evidence type="ECO:0000313" key="2">
    <source>
        <dbReference type="Proteomes" id="UP000243799"/>
    </source>
</evidence>
<evidence type="ECO:0000313" key="1">
    <source>
        <dbReference type="EMBL" id="SFB64315.1"/>
    </source>
</evidence>
<dbReference type="EMBL" id="FOKG01000042">
    <property type="protein sequence ID" value="SFB64315.1"/>
    <property type="molecule type" value="Genomic_DNA"/>
</dbReference>
<dbReference type="OrthoDB" id="9933986at2"/>
<gene>
    <name evidence="1" type="ORF">SAMN05216266_14214</name>
</gene>
<dbReference type="AlphaFoldDB" id="A0A1I1CNN0"/>
<organism evidence="1 2">
    <name type="scientific">Amycolatopsis marina</name>
    <dbReference type="NCBI Taxonomy" id="490629"/>
    <lineage>
        <taxon>Bacteria</taxon>
        <taxon>Bacillati</taxon>
        <taxon>Actinomycetota</taxon>
        <taxon>Actinomycetes</taxon>
        <taxon>Pseudonocardiales</taxon>
        <taxon>Pseudonocardiaceae</taxon>
        <taxon>Amycolatopsis</taxon>
    </lineage>
</organism>